<evidence type="ECO:0000313" key="3">
    <source>
        <dbReference type="Proteomes" id="UP000800096"/>
    </source>
</evidence>
<keyword evidence="3" id="KW-1185">Reference proteome</keyword>
<dbReference type="Proteomes" id="UP000800096">
    <property type="component" value="Unassembled WGS sequence"/>
</dbReference>
<evidence type="ECO:0000313" key="2">
    <source>
        <dbReference type="EMBL" id="KAF1921960.1"/>
    </source>
</evidence>
<evidence type="ECO:0000256" key="1">
    <source>
        <dbReference type="SAM" id="MobiDB-lite"/>
    </source>
</evidence>
<feature type="compositionally biased region" description="Acidic residues" evidence="1">
    <location>
        <begin position="121"/>
        <end position="130"/>
    </location>
</feature>
<accession>A0A6A5R443</accession>
<dbReference type="EMBL" id="ML979132">
    <property type="protein sequence ID" value="KAF1921960.1"/>
    <property type="molecule type" value="Genomic_DNA"/>
</dbReference>
<gene>
    <name evidence="2" type="ORF">BDU57DRAFT_68056</name>
</gene>
<name>A0A6A5R443_AMPQU</name>
<reference evidence="2" key="1">
    <citation type="journal article" date="2020" name="Stud. Mycol.">
        <title>101 Dothideomycetes genomes: a test case for predicting lifestyles and emergence of pathogens.</title>
        <authorList>
            <person name="Haridas S."/>
            <person name="Albert R."/>
            <person name="Binder M."/>
            <person name="Bloem J."/>
            <person name="Labutti K."/>
            <person name="Salamov A."/>
            <person name="Andreopoulos B."/>
            <person name="Baker S."/>
            <person name="Barry K."/>
            <person name="Bills G."/>
            <person name="Bluhm B."/>
            <person name="Cannon C."/>
            <person name="Castanera R."/>
            <person name="Culley D."/>
            <person name="Daum C."/>
            <person name="Ezra D."/>
            <person name="Gonzalez J."/>
            <person name="Henrissat B."/>
            <person name="Kuo A."/>
            <person name="Liang C."/>
            <person name="Lipzen A."/>
            <person name="Lutzoni F."/>
            <person name="Magnuson J."/>
            <person name="Mondo S."/>
            <person name="Nolan M."/>
            <person name="Ohm R."/>
            <person name="Pangilinan J."/>
            <person name="Park H.-J."/>
            <person name="Ramirez L."/>
            <person name="Alfaro M."/>
            <person name="Sun H."/>
            <person name="Tritt A."/>
            <person name="Yoshinaga Y."/>
            <person name="Zwiers L.-H."/>
            <person name="Turgeon B."/>
            <person name="Goodwin S."/>
            <person name="Spatafora J."/>
            <person name="Crous P."/>
            <person name="Grigoriev I."/>
        </authorList>
    </citation>
    <scope>NUCLEOTIDE SEQUENCE</scope>
    <source>
        <strain evidence="2">HMLAC05119</strain>
    </source>
</reference>
<sequence>MPYNESRHHFPMSSMLFDSSPNLRVPLPTNTTLVNVREAADTSITALPAPRPIEDERIKHKPSLWHRLVAKIKGVFGRKEEKARTQQNGVERRGLVIGGPTDFQHLRTGGPRPLMGGGLGEVEEDEWEDM</sequence>
<dbReference type="AlphaFoldDB" id="A0A6A5R443"/>
<feature type="region of interest" description="Disordered" evidence="1">
    <location>
        <begin position="95"/>
        <end position="130"/>
    </location>
</feature>
<organism evidence="2 3">
    <name type="scientific">Ampelomyces quisqualis</name>
    <name type="common">Powdery mildew agent</name>
    <dbReference type="NCBI Taxonomy" id="50730"/>
    <lineage>
        <taxon>Eukaryota</taxon>
        <taxon>Fungi</taxon>
        <taxon>Dikarya</taxon>
        <taxon>Ascomycota</taxon>
        <taxon>Pezizomycotina</taxon>
        <taxon>Dothideomycetes</taxon>
        <taxon>Pleosporomycetidae</taxon>
        <taxon>Pleosporales</taxon>
        <taxon>Pleosporineae</taxon>
        <taxon>Phaeosphaeriaceae</taxon>
        <taxon>Ampelomyces</taxon>
    </lineage>
</organism>
<proteinExistence type="predicted"/>
<protein>
    <submittedName>
        <fullName evidence="2">Uncharacterized protein</fullName>
    </submittedName>
</protein>
<dbReference type="OrthoDB" id="3684516at2759"/>